<protein>
    <recommendedName>
        <fullName evidence="1">Glycoside hydrolase GH146 substrate-binding domain-containing protein</fullName>
    </recommendedName>
</protein>
<name>A0A094WNS6_ALKAL</name>
<keyword evidence="3" id="KW-1185">Reference proteome</keyword>
<reference evidence="2 3" key="1">
    <citation type="journal article" date="2014" name="Genome Announc.">
        <title>Draft Genome Sequence of Bacillus alcalophilus AV1934, a Classic Alkaliphile Isolated from Human Feces in 1934.</title>
        <authorList>
            <person name="Attie O."/>
            <person name="Jayaprakash A."/>
            <person name="Shah H."/>
            <person name="Paulsen I.T."/>
            <person name="Morino M."/>
            <person name="Takahashi Y."/>
            <person name="Narumi I."/>
            <person name="Sachidanandam R."/>
            <person name="Satoh K."/>
            <person name="Ito M."/>
            <person name="Krulwich T.A."/>
        </authorList>
    </citation>
    <scope>NUCLEOTIDE SEQUENCE [LARGE SCALE GENOMIC DNA]</scope>
    <source>
        <strain evidence="2 3">AV1934</strain>
    </source>
</reference>
<accession>A0A094WNS6</accession>
<organism evidence="2 3">
    <name type="scientific">Alkalihalobacillus alcalophilus ATCC 27647 = CGMCC 1.3604</name>
    <dbReference type="NCBI Taxonomy" id="1218173"/>
    <lineage>
        <taxon>Bacteria</taxon>
        <taxon>Bacillati</taxon>
        <taxon>Bacillota</taxon>
        <taxon>Bacilli</taxon>
        <taxon>Bacillales</taxon>
        <taxon>Bacillaceae</taxon>
        <taxon>Alkalihalobacillus</taxon>
    </lineage>
</organism>
<dbReference type="Pfam" id="PF20620">
    <property type="entry name" value="DUF6805"/>
    <property type="match status" value="1"/>
</dbReference>
<dbReference type="Proteomes" id="UP000002754">
    <property type="component" value="Unassembled WGS sequence"/>
</dbReference>
<proteinExistence type="predicted"/>
<evidence type="ECO:0000259" key="1">
    <source>
        <dbReference type="Pfam" id="PF20620"/>
    </source>
</evidence>
<dbReference type="EMBL" id="ALPT02000009">
    <property type="protein sequence ID" value="KGA98501.1"/>
    <property type="molecule type" value="Genomic_DNA"/>
</dbReference>
<gene>
    <name evidence="2" type="ORF">BALCAV_0203865</name>
</gene>
<dbReference type="InterPro" id="IPR046544">
    <property type="entry name" value="GH146_SB_dom"/>
</dbReference>
<feature type="domain" description="Glycoside hydrolase GH146 substrate-binding" evidence="1">
    <location>
        <begin position="8"/>
        <end position="72"/>
    </location>
</feature>
<dbReference type="AlphaFoldDB" id="A0A094WNS6"/>
<sequence length="78" mass="9003">MDGSQYIRHFTIAIDEVPIAEKRLEADGYEHELVQDIYEIPYYLTEDKQIVEVKFSSSYGKVAGGVYGIKMLRENLND</sequence>
<comment type="caution">
    <text evidence="2">The sequence shown here is derived from an EMBL/GenBank/DDBJ whole genome shotgun (WGS) entry which is preliminary data.</text>
</comment>
<evidence type="ECO:0000313" key="2">
    <source>
        <dbReference type="EMBL" id="KGA98501.1"/>
    </source>
</evidence>
<evidence type="ECO:0000313" key="3">
    <source>
        <dbReference type="Proteomes" id="UP000002754"/>
    </source>
</evidence>
<dbReference type="STRING" id="1218173.BALCAV_0203865"/>